<sequence length="130" mass="14493">MVHAHTQHDANCGCAVLNESLKGKEQQALDARECRPGEQKDLARPRAYARREDPAPRGNISRSRMSGHRRESDPDPHSPGSLVGLWPMACGVVSWASPPAVALISSALTRDVTERWTWQERSRQIQIKMS</sequence>
<accession>A0A194YJC0</accession>
<feature type="region of interest" description="Disordered" evidence="1">
    <location>
        <begin position="25"/>
        <end position="82"/>
    </location>
</feature>
<dbReference type="AlphaFoldDB" id="A0A194YJC0"/>
<keyword evidence="3" id="KW-1185">Reference proteome</keyword>
<evidence type="ECO:0000256" key="1">
    <source>
        <dbReference type="SAM" id="MobiDB-lite"/>
    </source>
</evidence>
<reference evidence="2 3" key="1">
    <citation type="journal article" date="2009" name="Nature">
        <title>The Sorghum bicolor genome and the diversification of grasses.</title>
        <authorList>
            <person name="Paterson A.H."/>
            <person name="Bowers J.E."/>
            <person name="Bruggmann R."/>
            <person name="Dubchak I."/>
            <person name="Grimwood J."/>
            <person name="Gundlach H."/>
            <person name="Haberer G."/>
            <person name="Hellsten U."/>
            <person name="Mitros T."/>
            <person name="Poliakov A."/>
            <person name="Schmutz J."/>
            <person name="Spannagl M."/>
            <person name="Tang H."/>
            <person name="Wang X."/>
            <person name="Wicker T."/>
            <person name="Bharti A.K."/>
            <person name="Chapman J."/>
            <person name="Feltus F.A."/>
            <person name="Gowik U."/>
            <person name="Grigoriev I.V."/>
            <person name="Lyons E."/>
            <person name="Maher C.A."/>
            <person name="Martis M."/>
            <person name="Narechania A."/>
            <person name="Otillar R.P."/>
            <person name="Penning B.W."/>
            <person name="Salamov A.A."/>
            <person name="Wang Y."/>
            <person name="Zhang L."/>
            <person name="Carpita N.C."/>
            <person name="Freeling M."/>
            <person name="Gingle A.R."/>
            <person name="Hash C.T."/>
            <person name="Keller B."/>
            <person name="Klein P."/>
            <person name="Kresovich S."/>
            <person name="McCann M.C."/>
            <person name="Ming R."/>
            <person name="Peterson D.G."/>
            <person name="Mehboob-ur-Rahman"/>
            <person name="Ware D."/>
            <person name="Westhoff P."/>
            <person name="Mayer K.F."/>
            <person name="Messing J."/>
            <person name="Rokhsar D.S."/>
        </authorList>
    </citation>
    <scope>NUCLEOTIDE SEQUENCE [LARGE SCALE GENOMIC DNA]</scope>
    <source>
        <strain evidence="3">cv. BTx623</strain>
    </source>
</reference>
<reference evidence="3" key="2">
    <citation type="journal article" date="2018" name="Plant J.">
        <title>The Sorghum bicolor reference genome: improved assembly, gene annotations, a transcriptome atlas, and signatures of genome organization.</title>
        <authorList>
            <person name="McCormick R.F."/>
            <person name="Truong S.K."/>
            <person name="Sreedasyam A."/>
            <person name="Jenkins J."/>
            <person name="Shu S."/>
            <person name="Sims D."/>
            <person name="Kennedy M."/>
            <person name="Amirebrahimi M."/>
            <person name="Weers B.D."/>
            <person name="McKinley B."/>
            <person name="Mattison A."/>
            <person name="Morishige D.T."/>
            <person name="Grimwood J."/>
            <person name="Schmutz J."/>
            <person name="Mullet J.E."/>
        </authorList>
    </citation>
    <scope>NUCLEOTIDE SEQUENCE [LARGE SCALE GENOMIC DNA]</scope>
    <source>
        <strain evidence="3">cv. BTx623</strain>
    </source>
</reference>
<feature type="compositionally biased region" description="Basic and acidic residues" evidence="1">
    <location>
        <begin position="25"/>
        <end position="55"/>
    </location>
</feature>
<proteinExistence type="predicted"/>
<dbReference type="EMBL" id="CM000769">
    <property type="protein sequence ID" value="KXG20064.1"/>
    <property type="molecule type" value="Genomic_DNA"/>
</dbReference>
<evidence type="ECO:0000313" key="2">
    <source>
        <dbReference type="EMBL" id="KXG20064.1"/>
    </source>
</evidence>
<protein>
    <submittedName>
        <fullName evidence="2">Uncharacterized protein</fullName>
    </submittedName>
</protein>
<dbReference type="Proteomes" id="UP000000768">
    <property type="component" value="Chromosome 10"/>
</dbReference>
<dbReference type="InParanoid" id="A0A194YJC0"/>
<evidence type="ECO:0000313" key="3">
    <source>
        <dbReference type="Proteomes" id="UP000000768"/>
    </source>
</evidence>
<name>A0A194YJC0_SORBI</name>
<dbReference type="Gramene" id="KXG20064">
    <property type="protein sequence ID" value="KXG20064"/>
    <property type="gene ID" value="SORBI_3010G149900"/>
</dbReference>
<gene>
    <name evidence="2" type="ORF">SORBI_3010G149900</name>
</gene>
<organism evidence="2 3">
    <name type="scientific">Sorghum bicolor</name>
    <name type="common">Sorghum</name>
    <name type="synonym">Sorghum vulgare</name>
    <dbReference type="NCBI Taxonomy" id="4558"/>
    <lineage>
        <taxon>Eukaryota</taxon>
        <taxon>Viridiplantae</taxon>
        <taxon>Streptophyta</taxon>
        <taxon>Embryophyta</taxon>
        <taxon>Tracheophyta</taxon>
        <taxon>Spermatophyta</taxon>
        <taxon>Magnoliopsida</taxon>
        <taxon>Liliopsida</taxon>
        <taxon>Poales</taxon>
        <taxon>Poaceae</taxon>
        <taxon>PACMAD clade</taxon>
        <taxon>Panicoideae</taxon>
        <taxon>Andropogonodae</taxon>
        <taxon>Andropogoneae</taxon>
        <taxon>Sorghinae</taxon>
        <taxon>Sorghum</taxon>
    </lineage>
</organism>